<dbReference type="Proteomes" id="UP001066276">
    <property type="component" value="Chromosome 8"/>
</dbReference>
<sequence>MGCNENEAAPVRLLTNALSDRMSDKPQASCVLEEKGYTPSQELAVNKSLRGKLQQKSLGKNPHLKGVHDLNHLRKPKTSCQAEEAARKTRDPTQAQ</sequence>
<name>A0AAV7NNL4_PLEWA</name>
<gene>
    <name evidence="2" type="ORF">NDU88_004883</name>
</gene>
<organism evidence="2 3">
    <name type="scientific">Pleurodeles waltl</name>
    <name type="common">Iberian ribbed newt</name>
    <dbReference type="NCBI Taxonomy" id="8319"/>
    <lineage>
        <taxon>Eukaryota</taxon>
        <taxon>Metazoa</taxon>
        <taxon>Chordata</taxon>
        <taxon>Craniata</taxon>
        <taxon>Vertebrata</taxon>
        <taxon>Euteleostomi</taxon>
        <taxon>Amphibia</taxon>
        <taxon>Batrachia</taxon>
        <taxon>Caudata</taxon>
        <taxon>Salamandroidea</taxon>
        <taxon>Salamandridae</taxon>
        <taxon>Pleurodelinae</taxon>
        <taxon>Pleurodeles</taxon>
    </lineage>
</organism>
<protein>
    <submittedName>
        <fullName evidence="2">Uncharacterized protein</fullName>
    </submittedName>
</protein>
<comment type="caution">
    <text evidence="2">The sequence shown here is derived from an EMBL/GenBank/DDBJ whole genome shotgun (WGS) entry which is preliminary data.</text>
</comment>
<evidence type="ECO:0000313" key="2">
    <source>
        <dbReference type="EMBL" id="KAJ1116677.1"/>
    </source>
</evidence>
<dbReference type="EMBL" id="JANPWB010000012">
    <property type="protein sequence ID" value="KAJ1116677.1"/>
    <property type="molecule type" value="Genomic_DNA"/>
</dbReference>
<evidence type="ECO:0000256" key="1">
    <source>
        <dbReference type="SAM" id="MobiDB-lite"/>
    </source>
</evidence>
<reference evidence="2" key="1">
    <citation type="journal article" date="2022" name="bioRxiv">
        <title>Sequencing and chromosome-scale assembly of the giantPleurodeles waltlgenome.</title>
        <authorList>
            <person name="Brown T."/>
            <person name="Elewa A."/>
            <person name="Iarovenko S."/>
            <person name="Subramanian E."/>
            <person name="Araus A.J."/>
            <person name="Petzold A."/>
            <person name="Susuki M."/>
            <person name="Suzuki K.-i.T."/>
            <person name="Hayashi T."/>
            <person name="Toyoda A."/>
            <person name="Oliveira C."/>
            <person name="Osipova E."/>
            <person name="Leigh N.D."/>
            <person name="Simon A."/>
            <person name="Yun M.H."/>
        </authorList>
    </citation>
    <scope>NUCLEOTIDE SEQUENCE</scope>
    <source>
        <strain evidence="2">20211129_DDA</strain>
        <tissue evidence="2">Liver</tissue>
    </source>
</reference>
<proteinExistence type="predicted"/>
<evidence type="ECO:0000313" key="3">
    <source>
        <dbReference type="Proteomes" id="UP001066276"/>
    </source>
</evidence>
<dbReference type="AlphaFoldDB" id="A0AAV7NNL4"/>
<feature type="compositionally biased region" description="Basic and acidic residues" evidence="1">
    <location>
        <begin position="84"/>
        <end position="96"/>
    </location>
</feature>
<keyword evidence="3" id="KW-1185">Reference proteome</keyword>
<feature type="region of interest" description="Disordered" evidence="1">
    <location>
        <begin position="58"/>
        <end position="96"/>
    </location>
</feature>
<accession>A0AAV7NNL4</accession>